<name>A0A8X6IKZ0_TRICU</name>
<evidence type="ECO:0000256" key="1">
    <source>
        <dbReference type="SAM" id="MobiDB-lite"/>
    </source>
</evidence>
<reference evidence="2" key="1">
    <citation type="submission" date="2020-07" db="EMBL/GenBank/DDBJ databases">
        <title>Multicomponent nature underlies the extraordinary mechanical properties of spider dragline silk.</title>
        <authorList>
            <person name="Kono N."/>
            <person name="Nakamura H."/>
            <person name="Mori M."/>
            <person name="Yoshida Y."/>
            <person name="Ohtoshi R."/>
            <person name="Malay A.D."/>
            <person name="Moran D.A.P."/>
            <person name="Tomita M."/>
            <person name="Numata K."/>
            <person name="Arakawa K."/>
        </authorList>
    </citation>
    <scope>NUCLEOTIDE SEQUENCE</scope>
</reference>
<feature type="compositionally biased region" description="Low complexity" evidence="1">
    <location>
        <begin position="12"/>
        <end position="33"/>
    </location>
</feature>
<gene>
    <name evidence="2" type="ORF">TNCT_256121</name>
</gene>
<dbReference type="EMBL" id="BMAO01014686">
    <property type="protein sequence ID" value="GFQ96452.1"/>
    <property type="molecule type" value="Genomic_DNA"/>
</dbReference>
<sequence length="215" mass="24164">MMNSDSESDMDANSAKSSYTSRSNASSRSSVSRPQTPQEHCRNLKKAMEGLQKAKNLVLHHEKMVSENHPAAITLFTQYLKEAVISRDQKGNGAIGLKFVLWVHLTEGDRCTIVDLMKFYMYRGERGKTAPAGRRHQSSGNFNEREHGSVVRTSQFPQVVATVLCLYMAKPVLETHILVPKPPPQFGKLRVVNEGGQHPTQIDTTHKTIRPVRPW</sequence>
<evidence type="ECO:0000313" key="3">
    <source>
        <dbReference type="Proteomes" id="UP000887116"/>
    </source>
</evidence>
<keyword evidence="3" id="KW-1185">Reference proteome</keyword>
<protein>
    <submittedName>
        <fullName evidence="2">Uncharacterized protein</fullName>
    </submittedName>
</protein>
<evidence type="ECO:0000313" key="2">
    <source>
        <dbReference type="EMBL" id="GFQ96452.1"/>
    </source>
</evidence>
<organism evidence="2 3">
    <name type="scientific">Trichonephila clavata</name>
    <name type="common">Joro spider</name>
    <name type="synonym">Nephila clavata</name>
    <dbReference type="NCBI Taxonomy" id="2740835"/>
    <lineage>
        <taxon>Eukaryota</taxon>
        <taxon>Metazoa</taxon>
        <taxon>Ecdysozoa</taxon>
        <taxon>Arthropoda</taxon>
        <taxon>Chelicerata</taxon>
        <taxon>Arachnida</taxon>
        <taxon>Araneae</taxon>
        <taxon>Araneomorphae</taxon>
        <taxon>Entelegynae</taxon>
        <taxon>Araneoidea</taxon>
        <taxon>Nephilidae</taxon>
        <taxon>Trichonephila</taxon>
    </lineage>
</organism>
<comment type="caution">
    <text evidence="2">The sequence shown here is derived from an EMBL/GenBank/DDBJ whole genome shotgun (WGS) entry which is preliminary data.</text>
</comment>
<feature type="region of interest" description="Disordered" evidence="1">
    <location>
        <begin position="1"/>
        <end position="40"/>
    </location>
</feature>
<dbReference type="Proteomes" id="UP000887116">
    <property type="component" value="Unassembled WGS sequence"/>
</dbReference>
<feature type="compositionally biased region" description="Acidic residues" evidence="1">
    <location>
        <begin position="1"/>
        <end position="10"/>
    </location>
</feature>
<proteinExistence type="predicted"/>
<dbReference type="AlphaFoldDB" id="A0A8X6IKZ0"/>
<accession>A0A8X6IKZ0</accession>